<keyword evidence="3 7" id="KW-0028">Amino-acid biosynthesis</keyword>
<evidence type="ECO:0000256" key="1">
    <source>
        <dbReference type="ARBA" id="ARBA00011738"/>
    </source>
</evidence>
<comment type="caution">
    <text evidence="7">Lacks conserved residue(s) required for the propagation of feature annotation.</text>
</comment>
<reference evidence="10 11" key="1">
    <citation type="journal article" date="2013" name="Genome Announc.">
        <title>Genome Sequence of Thalassolituus oleivorans MIL-1 (DSM 14913T).</title>
        <authorList>
            <person name="Golyshin P.N."/>
            <person name="Werner J."/>
            <person name="Chernikova T.N."/>
            <person name="Tran H."/>
            <person name="Ferrer M."/>
            <person name="Yakimov M.M."/>
            <person name="Teeling H."/>
            <person name="Golyshina O.V."/>
        </authorList>
    </citation>
    <scope>NUCLEOTIDE SEQUENCE [LARGE SCALE GENOMIC DNA]</scope>
    <source>
        <strain evidence="10 11">MIL-1</strain>
    </source>
</reference>
<comment type="function">
    <text evidence="7">Transfers a succinyl group from succinyl-CoA to L-homoserine, forming succinyl-L-homoserine.</text>
</comment>
<comment type="pathway">
    <text evidence="7">Amino-acid biosynthesis; L-methionine biosynthesis via de novo pathway; O-succinyl-L-homoserine from L-homoserine: step 1/1.</text>
</comment>
<gene>
    <name evidence="7" type="primary">metXS</name>
    <name evidence="10" type="ORF">TOL_3531</name>
</gene>
<dbReference type="GO" id="GO:0005737">
    <property type="term" value="C:cytoplasm"/>
    <property type="evidence" value="ECO:0007669"/>
    <property type="project" value="UniProtKB-SubCell"/>
</dbReference>
<feature type="active site" description="Nucleophile" evidence="7 8">
    <location>
        <position position="157"/>
    </location>
</feature>
<dbReference type="HOGENOM" id="CLU_028760_1_2_6"/>
<dbReference type="eggNOG" id="COG2021">
    <property type="taxonomic scope" value="Bacteria"/>
</dbReference>
<dbReference type="Pfam" id="PF00561">
    <property type="entry name" value="Abhydrolase_1"/>
    <property type="match status" value="1"/>
</dbReference>
<dbReference type="EMBL" id="HF680312">
    <property type="protein sequence ID" value="CCU73916.1"/>
    <property type="molecule type" value="Genomic_DNA"/>
</dbReference>
<dbReference type="GO" id="GO:0009086">
    <property type="term" value="P:methionine biosynthetic process"/>
    <property type="evidence" value="ECO:0007669"/>
    <property type="project" value="UniProtKB-UniRule"/>
</dbReference>
<protein>
    <recommendedName>
        <fullName evidence="7">Homoserine O-succinyltransferase</fullName>
        <shortName evidence="7">HST</shortName>
        <ecNumber evidence="7">2.3.1.46</ecNumber>
    </recommendedName>
    <alternativeName>
        <fullName evidence="7">Homoserine transsuccinylase</fullName>
        <shortName evidence="7">HTS</shortName>
    </alternativeName>
</protein>
<evidence type="ECO:0000256" key="6">
    <source>
        <dbReference type="ARBA" id="ARBA00023315"/>
    </source>
</evidence>
<dbReference type="EC" id="2.3.1.46" evidence="7"/>
<dbReference type="InterPro" id="IPR029058">
    <property type="entry name" value="AB_hydrolase_fold"/>
</dbReference>
<dbReference type="Gene3D" id="1.10.1740.110">
    <property type="match status" value="1"/>
</dbReference>
<dbReference type="STRING" id="187493.CN03_17740"/>
<feature type="domain" description="AB hydrolase-1" evidence="9">
    <location>
        <begin position="52"/>
        <end position="359"/>
    </location>
</feature>
<dbReference type="GO" id="GO:0008899">
    <property type="term" value="F:homoserine O-succinyltransferase activity"/>
    <property type="evidence" value="ECO:0007669"/>
    <property type="project" value="UniProtKB-UniRule"/>
</dbReference>
<evidence type="ECO:0000313" key="10">
    <source>
        <dbReference type="EMBL" id="CCU73916.1"/>
    </source>
</evidence>
<keyword evidence="6 7" id="KW-0012">Acyltransferase</keyword>
<dbReference type="RefSeq" id="WP_015488616.1">
    <property type="nucleotide sequence ID" value="NC_020888.1"/>
</dbReference>
<comment type="subcellular location">
    <subcellularLocation>
        <location evidence="7">Cytoplasm</location>
    </subcellularLocation>
</comment>
<feature type="binding site" evidence="7">
    <location>
        <position position="356"/>
    </location>
    <ligand>
        <name>substrate</name>
    </ligand>
</feature>
<feature type="active site" evidence="7 8">
    <location>
        <position position="322"/>
    </location>
</feature>
<dbReference type="Proteomes" id="UP000011866">
    <property type="component" value="Chromosome"/>
</dbReference>
<feature type="active site" evidence="7 8">
    <location>
        <position position="355"/>
    </location>
</feature>
<evidence type="ECO:0000313" key="11">
    <source>
        <dbReference type="Proteomes" id="UP000011866"/>
    </source>
</evidence>
<dbReference type="Gene3D" id="3.40.50.1820">
    <property type="entry name" value="alpha/beta hydrolase"/>
    <property type="match status" value="1"/>
</dbReference>
<organism evidence="10 11">
    <name type="scientific">Thalassolituus oleivorans MIL-1</name>
    <dbReference type="NCBI Taxonomy" id="1298593"/>
    <lineage>
        <taxon>Bacteria</taxon>
        <taxon>Pseudomonadati</taxon>
        <taxon>Pseudomonadota</taxon>
        <taxon>Gammaproteobacteria</taxon>
        <taxon>Oceanospirillales</taxon>
        <taxon>Oceanospirillaceae</taxon>
        <taxon>Thalassolituus</taxon>
    </lineage>
</organism>
<dbReference type="PIRSF" id="PIRSF000443">
    <property type="entry name" value="Homoser_Ac_trans"/>
    <property type="match status" value="1"/>
</dbReference>
<dbReference type="NCBIfam" id="NF001209">
    <property type="entry name" value="PRK00175.1"/>
    <property type="match status" value="1"/>
</dbReference>
<comment type="subunit">
    <text evidence="1 7">Homodimer.</text>
</comment>
<dbReference type="AlphaFoldDB" id="M5E9C3"/>
<dbReference type="InterPro" id="IPR008220">
    <property type="entry name" value="HAT_MetX-like"/>
</dbReference>
<dbReference type="GO" id="GO:0009092">
    <property type="term" value="P:homoserine metabolic process"/>
    <property type="evidence" value="ECO:0007669"/>
    <property type="project" value="TreeGrafter"/>
</dbReference>
<dbReference type="HAMAP" id="MF_00296">
    <property type="entry name" value="MetX_acyltransf"/>
    <property type="match status" value="1"/>
</dbReference>
<comment type="similarity">
    <text evidence="7">Belongs to the AB hydrolase superfamily. MetX family.</text>
</comment>
<dbReference type="NCBIfam" id="TIGR01392">
    <property type="entry name" value="homoserO_Ac_trn"/>
    <property type="match status" value="1"/>
</dbReference>
<evidence type="ECO:0000259" key="9">
    <source>
        <dbReference type="Pfam" id="PF00561"/>
    </source>
</evidence>
<dbReference type="PATRIC" id="fig|1298593.3.peg.3411"/>
<evidence type="ECO:0000256" key="2">
    <source>
        <dbReference type="ARBA" id="ARBA00022490"/>
    </source>
</evidence>
<dbReference type="GeneID" id="79178236"/>
<evidence type="ECO:0000256" key="5">
    <source>
        <dbReference type="ARBA" id="ARBA00023167"/>
    </source>
</evidence>
<dbReference type="PANTHER" id="PTHR32268">
    <property type="entry name" value="HOMOSERINE O-ACETYLTRANSFERASE"/>
    <property type="match status" value="1"/>
</dbReference>
<feature type="binding site" evidence="7">
    <location>
        <position position="227"/>
    </location>
    <ligand>
        <name>substrate</name>
    </ligand>
</feature>
<dbReference type="GO" id="GO:0004414">
    <property type="term" value="F:homoserine O-acetyltransferase activity"/>
    <property type="evidence" value="ECO:0007669"/>
    <property type="project" value="TreeGrafter"/>
</dbReference>
<sequence>MPDVIPHDSVGLVSPRTQHFDEPLTLRSGRVLPQYDLVYETYGELNADCSNAILICHALSGDHHAAGYHSMDDKKPGWWDSCIGPGKPIDTRRFYVVALNNLGGCAGSTGPTSINPETGEVYGPDFPIVAVRDWVQSQARLADVLGIKQWAAVVGGSLGGMQVLRWSIQYPERVKHAVVIASAPKLSAQNIAFNEVARQAIAKDPDFHDGWYHKHGTIPKSGLMQARMLGHLTYLSDDAMREKFGRELREGKLNFSFAPEFEVESYLHYQGEKFSTRFDANTYMLMTKALDYFDPARDYDNDLVKCLSQSKCDFLVVSFTTDWRFAPERSLEIVNALTHADKNVSYACIESTNGHDAFLLPIPRYLNLFHAYMERVATSCNLPEVAHE</sequence>
<keyword evidence="4 7" id="KW-0808">Transferase</keyword>
<keyword evidence="5 7" id="KW-0486">Methionine biosynthesis</keyword>
<dbReference type="PANTHER" id="PTHR32268:SF11">
    <property type="entry name" value="HOMOSERINE O-ACETYLTRANSFERASE"/>
    <property type="match status" value="1"/>
</dbReference>
<evidence type="ECO:0000256" key="8">
    <source>
        <dbReference type="PIRSR" id="PIRSR000443-1"/>
    </source>
</evidence>
<evidence type="ECO:0000256" key="3">
    <source>
        <dbReference type="ARBA" id="ARBA00022605"/>
    </source>
</evidence>
<accession>M5E9C3</accession>
<dbReference type="FunFam" id="1.10.1740.110:FF:000001">
    <property type="entry name" value="Homoserine O-acetyltransferase"/>
    <property type="match status" value="1"/>
</dbReference>
<dbReference type="UniPathway" id="UPA00051">
    <property type="reaction ID" value="UER00075"/>
</dbReference>
<dbReference type="SUPFAM" id="SSF53474">
    <property type="entry name" value="alpha/beta-Hydrolases"/>
    <property type="match status" value="1"/>
</dbReference>
<keyword evidence="11" id="KW-1185">Reference proteome</keyword>
<evidence type="ECO:0000256" key="7">
    <source>
        <dbReference type="HAMAP-Rule" id="MF_00296"/>
    </source>
</evidence>
<dbReference type="InterPro" id="IPR000073">
    <property type="entry name" value="AB_hydrolase_1"/>
</dbReference>
<dbReference type="KEGG" id="tol:TOL_3531"/>
<comment type="catalytic activity">
    <reaction evidence="7">
        <text>L-homoserine + succinyl-CoA = O-succinyl-L-homoserine + CoA</text>
        <dbReference type="Rhea" id="RHEA:22008"/>
        <dbReference type="ChEBI" id="CHEBI:57287"/>
        <dbReference type="ChEBI" id="CHEBI:57292"/>
        <dbReference type="ChEBI" id="CHEBI:57476"/>
        <dbReference type="ChEBI" id="CHEBI:57661"/>
        <dbReference type="EC" id="2.3.1.46"/>
    </reaction>
</comment>
<feature type="site" description="Important for acyl-CoA specificity" evidence="7">
    <location>
        <position position="324"/>
    </location>
</feature>
<proteinExistence type="inferred from homology"/>
<name>M5E9C3_9GAMM</name>
<evidence type="ECO:0000256" key="4">
    <source>
        <dbReference type="ARBA" id="ARBA00022679"/>
    </source>
</evidence>
<keyword evidence="2 7" id="KW-0963">Cytoplasm</keyword>